<reference evidence="2 4" key="1">
    <citation type="journal article" date="2010" name="BMC Genomics">
        <title>Combination of measures distinguishes pre-miRNAs from other stem-loops in the genome of the newly sequenced Anopheles darlingi.</title>
        <authorList>
            <person name="Mendes N.D."/>
            <person name="Freitas A.T."/>
            <person name="Vasconcelos A.T."/>
            <person name="Sagot M.F."/>
        </authorList>
    </citation>
    <scope>NUCLEOTIDE SEQUENCE</scope>
</reference>
<evidence type="ECO:0000256" key="1">
    <source>
        <dbReference type="SAM" id="SignalP"/>
    </source>
</evidence>
<sequence>METIHYFLVLLILTSSIAEDKRKSRQRRFAGFLTFPGGGFGVGVNYNADAFRFIPGFTLRKYDGPYSNREPDEYATFTDQ</sequence>
<evidence type="ECO:0000313" key="4">
    <source>
        <dbReference type="Proteomes" id="UP000000673"/>
    </source>
</evidence>
<dbReference type="VEuPathDB" id="VectorBase:ADAC002893"/>
<dbReference type="AlphaFoldDB" id="W5JPV1"/>
<evidence type="ECO:0000313" key="2">
    <source>
        <dbReference type="EMBL" id="ETN65343.1"/>
    </source>
</evidence>
<keyword evidence="4" id="KW-1185">Reference proteome</keyword>
<keyword evidence="1" id="KW-0732">Signal</keyword>
<feature type="signal peptide" evidence="1">
    <location>
        <begin position="1"/>
        <end position="18"/>
    </location>
</feature>
<dbReference type="EMBL" id="ADMH02000676">
    <property type="protein sequence ID" value="ETN65343.1"/>
    <property type="molecule type" value="Genomic_DNA"/>
</dbReference>
<evidence type="ECO:0000313" key="3">
    <source>
        <dbReference type="EnsemblMetazoa" id="ADAC002893-PA"/>
    </source>
</evidence>
<dbReference type="Proteomes" id="UP000000673">
    <property type="component" value="Unassembled WGS sequence"/>
</dbReference>
<gene>
    <name evidence="2" type="ORF">AND_002893</name>
</gene>
<organism evidence="2">
    <name type="scientific">Anopheles darlingi</name>
    <name type="common">Mosquito</name>
    <dbReference type="NCBI Taxonomy" id="43151"/>
    <lineage>
        <taxon>Eukaryota</taxon>
        <taxon>Metazoa</taxon>
        <taxon>Ecdysozoa</taxon>
        <taxon>Arthropoda</taxon>
        <taxon>Hexapoda</taxon>
        <taxon>Insecta</taxon>
        <taxon>Pterygota</taxon>
        <taxon>Neoptera</taxon>
        <taxon>Endopterygota</taxon>
        <taxon>Diptera</taxon>
        <taxon>Nematocera</taxon>
        <taxon>Culicoidea</taxon>
        <taxon>Culicidae</taxon>
        <taxon>Anophelinae</taxon>
        <taxon>Anopheles</taxon>
    </lineage>
</organism>
<proteinExistence type="predicted"/>
<evidence type="ECO:0008006" key="5">
    <source>
        <dbReference type="Google" id="ProtNLM"/>
    </source>
</evidence>
<accession>W5JPV1</accession>
<name>W5JPV1_ANODA</name>
<protein>
    <recommendedName>
        <fullName evidence="5">Secreted protein</fullName>
    </recommendedName>
</protein>
<dbReference type="EnsemblMetazoa" id="ADAC002893-RA">
    <property type="protein sequence ID" value="ADAC002893-PA"/>
    <property type="gene ID" value="ADAC002893"/>
</dbReference>
<feature type="chain" id="PRO_5010155772" description="Secreted protein" evidence="1">
    <location>
        <begin position="19"/>
        <end position="80"/>
    </location>
</feature>
<reference evidence="3" key="4">
    <citation type="submission" date="2015-06" db="UniProtKB">
        <authorList>
            <consortium name="EnsemblMetazoa"/>
        </authorList>
    </citation>
    <scope>IDENTIFICATION</scope>
</reference>
<dbReference type="HOGENOM" id="CLU_2591715_0_0_1"/>
<reference evidence="2" key="3">
    <citation type="journal article" date="2013" name="Nucleic Acids Res.">
        <title>The genome of Anopheles darlingi, the main neotropical malaria vector.</title>
        <authorList>
            <person name="Marinotti O."/>
            <person name="Cerqueira G.C."/>
            <person name="de Almeida L.G."/>
            <person name="Ferro M.I."/>
            <person name="Loreto E.L."/>
            <person name="Zaha A."/>
            <person name="Teixeira S.M."/>
            <person name="Wespiser A.R."/>
            <person name="Almeida E Silva A."/>
            <person name="Schlindwein A.D."/>
            <person name="Pacheco A.C."/>
            <person name="Silva A.L."/>
            <person name="Graveley B.R."/>
            <person name="Walenz B.P."/>
            <person name="Lima Bde A."/>
            <person name="Ribeiro C.A."/>
            <person name="Nunes-Silva C.G."/>
            <person name="de Carvalho C.R."/>
            <person name="Soares C.M."/>
            <person name="de Menezes C.B."/>
            <person name="Matiolli C."/>
            <person name="Caffrey D."/>
            <person name="Araujo D.A."/>
            <person name="de Oliveira D.M."/>
            <person name="Golenbock D."/>
            <person name="Grisard E.C."/>
            <person name="Fantinatti-Garboggini F."/>
            <person name="de Carvalho F.M."/>
            <person name="Barcellos F.G."/>
            <person name="Prosdocimi F."/>
            <person name="May G."/>
            <person name="Azevedo Junior G.M."/>
            <person name="Guimaraes G.M."/>
            <person name="Goldman G.H."/>
            <person name="Padilha I.Q."/>
            <person name="Batista Jda S."/>
            <person name="Ferro J.A."/>
            <person name="Ribeiro J.M."/>
            <person name="Fietto J.L."/>
            <person name="Dabbas K.M."/>
            <person name="Cerdeira L."/>
            <person name="Agnez-Lima L.F."/>
            <person name="Brocchi M."/>
            <person name="de Carvalho M.O."/>
            <person name="Teixeira Mde M."/>
            <person name="Diniz Maia Mde M."/>
            <person name="Goldman M.H."/>
            <person name="Cruz Schneider M.P."/>
            <person name="Felipe M.S."/>
            <person name="Hungria M."/>
            <person name="Nicolas M.F."/>
            <person name="Pereira M."/>
            <person name="Montes M.A."/>
            <person name="Cantao M.E."/>
            <person name="Vincentz M."/>
            <person name="Rafael M.S."/>
            <person name="Silverman N."/>
            <person name="Stoco P.H."/>
            <person name="Souza R.C."/>
            <person name="Vicentini R."/>
            <person name="Gazzinelli R.T."/>
            <person name="Neves Rde O."/>
            <person name="Silva R."/>
            <person name="Astolfi-Filho S."/>
            <person name="Maciel T.E."/>
            <person name="Urmenyi T.P."/>
            <person name="Tadei W.P."/>
            <person name="Camargo E.P."/>
            <person name="de Vasconcelos A.T."/>
        </authorList>
    </citation>
    <scope>NUCLEOTIDE SEQUENCE</scope>
</reference>
<reference evidence="2" key="2">
    <citation type="submission" date="2010-05" db="EMBL/GenBank/DDBJ databases">
        <authorList>
            <person name="Almeida L.G."/>
            <person name="Nicolas M.F."/>
            <person name="Souza R.C."/>
            <person name="Vasconcelos A.T.R."/>
        </authorList>
    </citation>
    <scope>NUCLEOTIDE SEQUENCE</scope>
</reference>